<dbReference type="SUPFAM" id="SSF55781">
    <property type="entry name" value="GAF domain-like"/>
    <property type="match status" value="2"/>
</dbReference>
<gene>
    <name evidence="4" type="ORF">OHA16_21720</name>
</gene>
<dbReference type="EMBL" id="CP108110">
    <property type="protein sequence ID" value="WUQ85349.1"/>
    <property type="molecule type" value="Genomic_DNA"/>
</dbReference>
<dbReference type="SUPFAM" id="SSF55785">
    <property type="entry name" value="PYP-like sensor domain (PAS domain)"/>
    <property type="match status" value="1"/>
</dbReference>
<feature type="region of interest" description="Disordered" evidence="2">
    <location>
        <begin position="329"/>
        <end position="373"/>
    </location>
</feature>
<dbReference type="Gene3D" id="3.30.450.20">
    <property type="entry name" value="PAS domain"/>
    <property type="match status" value="1"/>
</dbReference>
<feature type="domain" description="PPM-type phosphatase" evidence="3">
    <location>
        <begin position="583"/>
        <end position="808"/>
    </location>
</feature>
<dbReference type="InterPro" id="IPR035965">
    <property type="entry name" value="PAS-like_dom_sf"/>
</dbReference>
<dbReference type="InterPro" id="IPR029016">
    <property type="entry name" value="GAF-like_dom_sf"/>
</dbReference>
<evidence type="ECO:0000313" key="5">
    <source>
        <dbReference type="Proteomes" id="UP001432222"/>
    </source>
</evidence>
<reference evidence="4" key="1">
    <citation type="submission" date="2022-10" db="EMBL/GenBank/DDBJ databases">
        <title>The complete genomes of actinobacterial strains from the NBC collection.</title>
        <authorList>
            <person name="Joergensen T.S."/>
            <person name="Alvarez Arevalo M."/>
            <person name="Sterndorff E.B."/>
            <person name="Faurdal D."/>
            <person name="Vuksanovic O."/>
            <person name="Mourched A.-S."/>
            <person name="Charusanti P."/>
            <person name="Shaw S."/>
            <person name="Blin K."/>
            <person name="Weber T."/>
        </authorList>
    </citation>
    <scope>NUCLEOTIDE SEQUENCE</scope>
    <source>
        <strain evidence="4">NBC_00222</strain>
    </source>
</reference>
<dbReference type="RefSeq" id="WP_328956124.1">
    <property type="nucleotide sequence ID" value="NZ_CP108110.1"/>
</dbReference>
<dbReference type="Pfam" id="PF13185">
    <property type="entry name" value="GAF_2"/>
    <property type="match status" value="1"/>
</dbReference>
<keyword evidence="5" id="KW-1185">Reference proteome</keyword>
<feature type="compositionally biased region" description="Gly residues" evidence="2">
    <location>
        <begin position="484"/>
        <end position="502"/>
    </location>
</feature>
<feature type="region of interest" description="Disordered" evidence="2">
    <location>
        <begin position="464"/>
        <end position="502"/>
    </location>
</feature>
<dbReference type="Proteomes" id="UP001432222">
    <property type="component" value="Chromosome"/>
</dbReference>
<organism evidence="4 5">
    <name type="scientific">Kitasatospora purpeofusca</name>
    <dbReference type="NCBI Taxonomy" id="67352"/>
    <lineage>
        <taxon>Bacteria</taxon>
        <taxon>Bacillati</taxon>
        <taxon>Actinomycetota</taxon>
        <taxon>Actinomycetes</taxon>
        <taxon>Kitasatosporales</taxon>
        <taxon>Streptomycetaceae</taxon>
        <taxon>Kitasatospora</taxon>
    </lineage>
</organism>
<dbReference type="CDD" id="cd00130">
    <property type="entry name" value="PAS"/>
    <property type="match status" value="1"/>
</dbReference>
<name>A0ABZ1U5P9_9ACTN</name>
<evidence type="ECO:0000256" key="1">
    <source>
        <dbReference type="ARBA" id="ARBA00022801"/>
    </source>
</evidence>
<proteinExistence type="predicted"/>
<feature type="compositionally biased region" description="Basic and acidic residues" evidence="2">
    <location>
        <begin position="329"/>
        <end position="341"/>
    </location>
</feature>
<evidence type="ECO:0000313" key="4">
    <source>
        <dbReference type="EMBL" id="WUQ85349.1"/>
    </source>
</evidence>
<feature type="region of interest" description="Disordered" evidence="2">
    <location>
        <begin position="176"/>
        <end position="210"/>
    </location>
</feature>
<dbReference type="PANTHER" id="PTHR43156">
    <property type="entry name" value="STAGE II SPORULATION PROTEIN E-RELATED"/>
    <property type="match status" value="1"/>
</dbReference>
<dbReference type="InterPro" id="IPR036457">
    <property type="entry name" value="PPM-type-like_dom_sf"/>
</dbReference>
<evidence type="ECO:0000259" key="3">
    <source>
        <dbReference type="SMART" id="SM00331"/>
    </source>
</evidence>
<dbReference type="PANTHER" id="PTHR43156:SF2">
    <property type="entry name" value="STAGE II SPORULATION PROTEIN E"/>
    <property type="match status" value="1"/>
</dbReference>
<protein>
    <submittedName>
        <fullName evidence="4">SpoIIE family protein phosphatase</fullName>
    </submittedName>
</protein>
<dbReference type="InterPro" id="IPR001932">
    <property type="entry name" value="PPM-type_phosphatase-like_dom"/>
</dbReference>
<dbReference type="InterPro" id="IPR052016">
    <property type="entry name" value="Bact_Sigma-Reg"/>
</dbReference>
<feature type="compositionally biased region" description="Basic and acidic residues" evidence="2">
    <location>
        <begin position="183"/>
        <end position="193"/>
    </location>
</feature>
<evidence type="ECO:0000256" key="2">
    <source>
        <dbReference type="SAM" id="MobiDB-lite"/>
    </source>
</evidence>
<dbReference type="Gene3D" id="3.30.450.40">
    <property type="match status" value="2"/>
</dbReference>
<dbReference type="SMART" id="SM00331">
    <property type="entry name" value="PP2C_SIG"/>
    <property type="match status" value="1"/>
</dbReference>
<dbReference type="InterPro" id="IPR013655">
    <property type="entry name" value="PAS_fold_3"/>
</dbReference>
<dbReference type="Gene3D" id="3.60.40.10">
    <property type="entry name" value="PPM-type phosphatase domain"/>
    <property type="match status" value="1"/>
</dbReference>
<keyword evidence="1" id="KW-0378">Hydrolase</keyword>
<sequence length="816" mass="85271">MDPRSSPTARSAMRCVRLLLGCTGAAELLGTVLAEGPSWITGEGSALYLLDSTGMLRLTASHGLPDWAHERYSVVDPAGDLPAAMALRLRGPYLLSPERTSTDYPNRNAGMGTGMVAVATLPMVVDARPLGVLALALAHRGTVPRRDLDVLETLADACAHRLGYLLEHARAGTGALGGPDATGGHEGRSDRGAADGVRPGPSAGAGDPATATAHSMLSLAVRASGHGAFERDLVTGETHWDAQALRLVGRPAPEGGGTSPAPTLDLVVHPEDLPDVQAAMAEALATGGPYRLRYRVPRRGGGVIRIEETGEVMLDVHGRPVRIAGLIADLDHGRAPGERPPGEGPPGGRSPAPSAPSAPGEEPAGTAGTAEGSSAAGARSALLLALTRALSRAVTVRDVTTAVTDICRPAFGAAGIVLDLVDEGRLLPVSHTVYGGERRTELTRLADLSEGVMQRALARSAPLFSEPARRGRGRGSERPVGPAAGEGYGAGGGEGSGEGAGTGSPLAPAAWAVLPLIASGRQVGSCLITFATERAFGREDRTLYSSFAGILAQSLERARLYDTHHHRATELQRAMLPRTLPQLPGIASAARYLPSTEGMQIGGDWYDLLRLPDGRIGLVIGDVQGHNAEATAVMGQLRSGLRAYATDGHDPAATLARTSRLLTELDTELFATCLYLTLDPADGTLRAARAGHPAPVRVTADARAVELELPGGPPLGVAPERPYPLAVEYLPPGETLLAYTDGLVEDREEDYDESVHRMLGGLELWARNAGPVRVEPGPDLEKLADLLTLNVTERRSRPDDVALLLLHRLSTVHQRG</sequence>
<accession>A0ABZ1U5P9</accession>
<dbReference type="InterPro" id="IPR000014">
    <property type="entry name" value="PAS"/>
</dbReference>
<dbReference type="InterPro" id="IPR003018">
    <property type="entry name" value="GAF"/>
</dbReference>
<dbReference type="Pfam" id="PF08447">
    <property type="entry name" value="PAS_3"/>
    <property type="match status" value="1"/>
</dbReference>
<dbReference type="Pfam" id="PF07228">
    <property type="entry name" value="SpoIIE"/>
    <property type="match status" value="1"/>
</dbReference>
<feature type="compositionally biased region" description="Low complexity" evidence="2">
    <location>
        <begin position="349"/>
        <end position="373"/>
    </location>
</feature>